<keyword evidence="1" id="KW-1133">Transmembrane helix</keyword>
<accession>A0A840VK83</accession>
<organism evidence="2 3">
    <name type="scientific">Acidocella aromatica</name>
    <dbReference type="NCBI Taxonomy" id="1303579"/>
    <lineage>
        <taxon>Bacteria</taxon>
        <taxon>Pseudomonadati</taxon>
        <taxon>Pseudomonadota</taxon>
        <taxon>Alphaproteobacteria</taxon>
        <taxon>Acetobacterales</taxon>
        <taxon>Acidocellaceae</taxon>
        <taxon>Acidocella</taxon>
    </lineage>
</organism>
<proteinExistence type="predicted"/>
<gene>
    <name evidence="2" type="ORF">HNP71_000225</name>
</gene>
<keyword evidence="3" id="KW-1185">Reference proteome</keyword>
<keyword evidence="1" id="KW-0812">Transmembrane</keyword>
<reference evidence="2 3" key="1">
    <citation type="submission" date="2020-08" db="EMBL/GenBank/DDBJ databases">
        <title>Genomic Encyclopedia of Type Strains, Phase IV (KMG-IV): sequencing the most valuable type-strain genomes for metagenomic binning, comparative biology and taxonomic classification.</title>
        <authorList>
            <person name="Goeker M."/>
        </authorList>
    </citation>
    <scope>NUCLEOTIDE SEQUENCE [LARGE SCALE GENOMIC DNA]</scope>
    <source>
        <strain evidence="2 3">DSM 27026</strain>
    </source>
</reference>
<dbReference type="EMBL" id="JACHFJ010000001">
    <property type="protein sequence ID" value="MBB5372001.1"/>
    <property type="molecule type" value="Genomic_DNA"/>
</dbReference>
<evidence type="ECO:0000313" key="3">
    <source>
        <dbReference type="Proteomes" id="UP000553706"/>
    </source>
</evidence>
<feature type="transmembrane region" description="Helical" evidence="1">
    <location>
        <begin position="26"/>
        <end position="43"/>
    </location>
</feature>
<evidence type="ECO:0000256" key="1">
    <source>
        <dbReference type="SAM" id="Phobius"/>
    </source>
</evidence>
<evidence type="ECO:0000313" key="2">
    <source>
        <dbReference type="EMBL" id="MBB5372001.1"/>
    </source>
</evidence>
<feature type="transmembrane region" description="Helical" evidence="1">
    <location>
        <begin position="49"/>
        <end position="69"/>
    </location>
</feature>
<dbReference type="RefSeq" id="WP_183265003.1">
    <property type="nucleotide sequence ID" value="NZ_JACHFJ010000001.1"/>
</dbReference>
<comment type="caution">
    <text evidence="2">The sequence shown here is derived from an EMBL/GenBank/DDBJ whole genome shotgun (WGS) entry which is preliminary data.</text>
</comment>
<dbReference type="Proteomes" id="UP000553706">
    <property type="component" value="Unassembled WGS sequence"/>
</dbReference>
<dbReference type="AlphaFoldDB" id="A0A840VK83"/>
<protein>
    <submittedName>
        <fullName evidence="2">Uncharacterized protein</fullName>
    </submittedName>
</protein>
<sequence length="77" mass="8194">MQTETKPGRIQLPPPRRRSLWRRLPSAVKIALAVPLVMALLGAEVELRLAPQIDVIATAAGICAIWAWLSGGPSAAA</sequence>
<name>A0A840VK83_9PROT</name>
<keyword evidence="1" id="KW-0472">Membrane</keyword>